<comment type="caution">
    <text evidence="1">The sequence shown here is derived from an EMBL/GenBank/DDBJ whole genome shotgun (WGS) entry which is preliminary data.</text>
</comment>
<dbReference type="HOGENOM" id="CLU_2057856_0_0_9"/>
<protein>
    <submittedName>
        <fullName evidence="1">Uncharacterized protein</fullName>
    </submittedName>
</protein>
<organism evidence="1 2">
    <name type="scientific">Eubacterium ramulus ATCC 29099</name>
    <dbReference type="NCBI Taxonomy" id="1256908"/>
    <lineage>
        <taxon>Bacteria</taxon>
        <taxon>Bacillati</taxon>
        <taxon>Bacillota</taxon>
        <taxon>Clostridia</taxon>
        <taxon>Eubacteriales</taxon>
        <taxon>Eubacteriaceae</taxon>
        <taxon>Eubacterium</taxon>
    </lineage>
</organism>
<evidence type="ECO:0000313" key="2">
    <source>
        <dbReference type="Proteomes" id="UP000016608"/>
    </source>
</evidence>
<dbReference type="AlphaFoldDB" id="U2NSP1"/>
<accession>U2NSP1</accession>
<dbReference type="EMBL" id="AWVJ01000205">
    <property type="protein sequence ID" value="ERK41035.1"/>
    <property type="molecule type" value="Genomic_DNA"/>
</dbReference>
<dbReference type="Proteomes" id="UP000016608">
    <property type="component" value="Unassembled WGS sequence"/>
</dbReference>
<reference evidence="1 2" key="1">
    <citation type="submission" date="2013-06" db="EMBL/GenBank/DDBJ databases">
        <authorList>
            <person name="Weinstock G."/>
            <person name="Sodergren E."/>
            <person name="Lobos E.A."/>
            <person name="Fulton L."/>
            <person name="Fulton R."/>
            <person name="Courtney L."/>
            <person name="Fronick C."/>
            <person name="O'Laughlin M."/>
            <person name="Godfrey J."/>
            <person name="Wilson R.M."/>
            <person name="Miner T."/>
            <person name="Farmer C."/>
            <person name="Delehaunty K."/>
            <person name="Cordes M."/>
            <person name="Minx P."/>
            <person name="Tomlinson C."/>
            <person name="Chen J."/>
            <person name="Wollam A."/>
            <person name="Pepin K.H."/>
            <person name="Bhonagiri V."/>
            <person name="Zhang X."/>
            <person name="Warren W."/>
            <person name="Mitreva M."/>
            <person name="Mardis E.R."/>
            <person name="Wilson R.K."/>
        </authorList>
    </citation>
    <scope>NUCLEOTIDE SEQUENCE [LARGE SCALE GENOMIC DNA]</scope>
    <source>
        <strain evidence="1 2">ATCC 29099</strain>
    </source>
</reference>
<gene>
    <name evidence="1" type="ORF">HMPREF0373_03327</name>
</gene>
<sequence length="119" mass="13883">MLEPSLGFFENEWSVLLQFLLGQGYKLSIRVNGFFVIRPGEDACFSRCLNLLEIVNEALACNARCQQLSCQKLYAKQGDRMALWKEIHSGIERERMFLKLQRHLSKQEGVLAKQWKRMC</sequence>
<name>U2NSP1_EUBRA</name>
<proteinExistence type="predicted"/>
<dbReference type="PATRIC" id="fig|1256908.3.peg.3045"/>
<evidence type="ECO:0000313" key="1">
    <source>
        <dbReference type="EMBL" id="ERK41035.1"/>
    </source>
</evidence>
<keyword evidence="2" id="KW-1185">Reference proteome</keyword>